<evidence type="ECO:0000313" key="2">
    <source>
        <dbReference type="EMBL" id="UBU98445.1"/>
    </source>
</evidence>
<dbReference type="GeneID" id="68665225"/>
<dbReference type="EMBL" id="MW538937">
    <property type="protein sequence ID" value="UBU98445.1"/>
    <property type="molecule type" value="Genomic_DNA"/>
</dbReference>
<keyword evidence="2" id="KW-0496">Mitochondrion</keyword>
<name>A0A8K1MHA0_9PEZI</name>
<feature type="region of interest" description="Disordered" evidence="1">
    <location>
        <begin position="72"/>
        <end position="107"/>
    </location>
</feature>
<geneLocation type="mitochondrion" evidence="2"/>
<gene>
    <name evidence="2" type="primary">orf107C</name>
</gene>
<proteinExistence type="predicted"/>
<protein>
    <submittedName>
        <fullName evidence="2">Uncharacterized protein</fullName>
    </submittedName>
</protein>
<evidence type="ECO:0000256" key="1">
    <source>
        <dbReference type="SAM" id="MobiDB-lite"/>
    </source>
</evidence>
<dbReference type="AlphaFoldDB" id="A0A8K1MHA0"/>
<accession>A0A8K1MHA0</accession>
<organism evidence="2">
    <name type="scientific">Morchella brunnea</name>
    <dbReference type="NCBI Taxonomy" id="1174671"/>
    <lineage>
        <taxon>Eukaryota</taxon>
        <taxon>Fungi</taxon>
        <taxon>Dikarya</taxon>
        <taxon>Ascomycota</taxon>
        <taxon>Pezizomycotina</taxon>
        <taxon>Pezizomycetes</taxon>
        <taxon>Pezizales</taxon>
        <taxon>Morchellaceae</taxon>
        <taxon>Morchella</taxon>
    </lineage>
</organism>
<sequence length="107" mass="12019">MRRRGGHFNWKRGAGGGGGWGVCLLVGSAERSQNKKRMLSPCPFPIHNFVKQQPWLRLAYWDRNRGVGLAPRGPRPRTLFLLPPKEPRGAWGPSGPMHPWEGRLPSS</sequence>
<reference evidence="2" key="1">
    <citation type="submission" date="2021-01" db="EMBL/GenBank/DDBJ databases">
        <authorList>
            <person name="Sun H.-H."/>
            <person name="Zhang S."/>
            <person name="Zhang Y.-J."/>
        </authorList>
    </citation>
    <scope>NUCLEOTIDE SEQUENCE</scope>
    <source>
        <strain evidence="2">CMM1</strain>
    </source>
</reference>
<dbReference type="RefSeq" id="YP_010218728.1">
    <property type="nucleotide sequence ID" value="NC_058917.1"/>
</dbReference>